<dbReference type="STRING" id="1792845.BC343_03850"/>
<accession>A0A1S9PMM6</accession>
<sequence length="386" mass="45029">MNTKELFDHPIFDFPSKTKSSFQSHLIASFETYLGLLKLVDDDYSSLIAQDLDKIIEACNLLEEVVDSYLHGKLASAYHIFAKLMENMPDYLIPPNKNLHIDTHDNFLFKARQEFTKDLGIKEMFHIPFEKRHIVKTNRFSLSGLPCIYLSNSVHTCWEELDRPVFSQMAVSRFKTNHFKYLDLSVNYKFLKMYFVPKWKEQEKIISDGVAGAHKLAFVKFINLFPLYIACYTKVRYGDATFKPEYIIPQMLMQWVAETSEFQGVVYNSTKTKAINNDELFNNQFLNYAIPVKTSMNEGFCEYLSKNVYLTSPISWEMLNISEPKFTIEDLDFTKEILGKVMPPPPILHLNLIDTQRQLYWNTAFGKLEQFLFKMSLKNVEGHPIS</sequence>
<evidence type="ECO:0008006" key="3">
    <source>
        <dbReference type="Google" id="ProtNLM"/>
    </source>
</evidence>
<name>A0A1S9PMM6_9SPHI</name>
<dbReference type="Proteomes" id="UP000189739">
    <property type="component" value="Unassembled WGS sequence"/>
</dbReference>
<reference evidence="1 2" key="1">
    <citation type="submission" date="2016-07" db="EMBL/GenBank/DDBJ databases">
        <title>Genomic analysis of zinc-resistant bacterium Mucilaginibacter pedocola TBZ30.</title>
        <authorList>
            <person name="Huang J."/>
            <person name="Tang J."/>
        </authorList>
    </citation>
    <scope>NUCLEOTIDE SEQUENCE [LARGE SCALE GENOMIC DNA]</scope>
    <source>
        <strain evidence="1 2">TBZ30</strain>
    </source>
</reference>
<dbReference type="OrthoDB" id="7068172at2"/>
<dbReference type="AlphaFoldDB" id="A0A1S9PMM6"/>
<dbReference type="EMBL" id="MBTF01000001">
    <property type="protein sequence ID" value="OOQ62187.1"/>
    <property type="molecule type" value="Genomic_DNA"/>
</dbReference>
<proteinExistence type="predicted"/>
<keyword evidence="2" id="KW-1185">Reference proteome</keyword>
<comment type="caution">
    <text evidence="1">The sequence shown here is derived from an EMBL/GenBank/DDBJ whole genome shotgun (WGS) entry which is preliminary data.</text>
</comment>
<organism evidence="1 2">
    <name type="scientific">Mucilaginibacter pedocola</name>
    <dbReference type="NCBI Taxonomy" id="1792845"/>
    <lineage>
        <taxon>Bacteria</taxon>
        <taxon>Pseudomonadati</taxon>
        <taxon>Bacteroidota</taxon>
        <taxon>Sphingobacteriia</taxon>
        <taxon>Sphingobacteriales</taxon>
        <taxon>Sphingobacteriaceae</taxon>
        <taxon>Mucilaginibacter</taxon>
    </lineage>
</organism>
<evidence type="ECO:0000313" key="2">
    <source>
        <dbReference type="Proteomes" id="UP000189739"/>
    </source>
</evidence>
<protein>
    <recommendedName>
        <fullName evidence="3">RES domain-containing protein</fullName>
    </recommendedName>
</protein>
<evidence type="ECO:0000313" key="1">
    <source>
        <dbReference type="EMBL" id="OOQ62187.1"/>
    </source>
</evidence>
<dbReference type="RefSeq" id="WP_078346384.1">
    <property type="nucleotide sequence ID" value="NZ_MBTF01000001.1"/>
</dbReference>
<gene>
    <name evidence="1" type="ORF">BC343_03850</name>
</gene>